<feature type="region of interest" description="Disordered" evidence="1">
    <location>
        <begin position="1"/>
        <end position="22"/>
    </location>
</feature>
<dbReference type="EMBL" id="CAJQZP010000049">
    <property type="protein sequence ID" value="CAG4934894.1"/>
    <property type="molecule type" value="Genomic_DNA"/>
</dbReference>
<comment type="caution">
    <text evidence="2">The sequence shown here is derived from an EMBL/GenBank/DDBJ whole genome shotgun (WGS) entry which is preliminary data.</text>
</comment>
<keyword evidence="3" id="KW-1185">Reference proteome</keyword>
<proteinExistence type="predicted"/>
<sequence length="134" mass="14416">MSPSLLQPSICAQNRRTSTASPEMDMIVTDPASNPLSITENKLVQSAQEASISTPTLETCNWSNNAAPVDVLDGKPVDMTPSLFQTTPGTPVIRRSSTVPEAEIASNEQGSNTISTSKNKLVQLMSQKQKPCIW</sequence>
<dbReference type="Proteomes" id="UP000691718">
    <property type="component" value="Unassembled WGS sequence"/>
</dbReference>
<organism evidence="2 3">
    <name type="scientific">Parnassius apollo</name>
    <name type="common">Apollo butterfly</name>
    <name type="synonym">Papilio apollo</name>
    <dbReference type="NCBI Taxonomy" id="110799"/>
    <lineage>
        <taxon>Eukaryota</taxon>
        <taxon>Metazoa</taxon>
        <taxon>Ecdysozoa</taxon>
        <taxon>Arthropoda</taxon>
        <taxon>Hexapoda</taxon>
        <taxon>Insecta</taxon>
        <taxon>Pterygota</taxon>
        <taxon>Neoptera</taxon>
        <taxon>Endopterygota</taxon>
        <taxon>Lepidoptera</taxon>
        <taxon>Glossata</taxon>
        <taxon>Ditrysia</taxon>
        <taxon>Papilionoidea</taxon>
        <taxon>Papilionidae</taxon>
        <taxon>Parnassiinae</taxon>
        <taxon>Parnassini</taxon>
        <taxon>Parnassius</taxon>
        <taxon>Parnassius</taxon>
    </lineage>
</organism>
<gene>
    <name evidence="2" type="ORF">PAPOLLO_LOCUS894</name>
</gene>
<dbReference type="AlphaFoldDB" id="A0A8S3W153"/>
<accession>A0A8S3W153</accession>
<reference evidence="2" key="1">
    <citation type="submission" date="2021-04" db="EMBL/GenBank/DDBJ databases">
        <authorList>
            <person name="Tunstrom K."/>
        </authorList>
    </citation>
    <scope>NUCLEOTIDE SEQUENCE</scope>
</reference>
<name>A0A8S3W153_PARAO</name>
<evidence type="ECO:0000313" key="3">
    <source>
        <dbReference type="Proteomes" id="UP000691718"/>
    </source>
</evidence>
<evidence type="ECO:0000313" key="2">
    <source>
        <dbReference type="EMBL" id="CAG4934894.1"/>
    </source>
</evidence>
<feature type="compositionally biased region" description="Polar residues" evidence="1">
    <location>
        <begin position="1"/>
        <end position="21"/>
    </location>
</feature>
<protein>
    <submittedName>
        <fullName evidence="2">(apollo) hypothetical protein</fullName>
    </submittedName>
</protein>
<evidence type="ECO:0000256" key="1">
    <source>
        <dbReference type="SAM" id="MobiDB-lite"/>
    </source>
</evidence>